<dbReference type="HAMAP" id="MF_02234">
    <property type="entry name" value="AOTCase"/>
    <property type="match status" value="1"/>
</dbReference>
<dbReference type="GO" id="GO:0004585">
    <property type="term" value="F:ornithine carbamoyltransferase activity"/>
    <property type="evidence" value="ECO:0007669"/>
    <property type="project" value="TreeGrafter"/>
</dbReference>
<dbReference type="InterPro" id="IPR043695">
    <property type="entry name" value="ArgF"/>
</dbReference>
<feature type="modified residue" description="N6-carboxylysine" evidence="2">
    <location>
        <position position="298"/>
    </location>
</feature>
<feature type="site" description="Key residue in conferring substrate specificity for N-acetyl-L-ornithine versus N-succinyl-L-ornithine" evidence="2">
    <location>
        <position position="90"/>
    </location>
</feature>
<dbReference type="EC" id="2.1.3.9" evidence="2"/>
<evidence type="ECO:0000259" key="3">
    <source>
        <dbReference type="Pfam" id="PF00185"/>
    </source>
</evidence>
<feature type="domain" description="Aspartate/ornithine carbamoyltransferase Asp/Orn-binding" evidence="3">
    <location>
        <begin position="182"/>
        <end position="327"/>
    </location>
</feature>
<dbReference type="InterPro" id="IPR006131">
    <property type="entry name" value="Asp_carbamoyltransf_Asp/Orn-bd"/>
</dbReference>
<evidence type="ECO:0000313" key="5">
    <source>
        <dbReference type="EMBL" id="NDY94198.1"/>
    </source>
</evidence>
<comment type="subcellular location">
    <subcellularLocation>
        <location evidence="2">Cytoplasm</location>
    </subcellularLocation>
</comment>
<organism evidence="5 6">
    <name type="scientific">Wenzhouxiangella limi</name>
    <dbReference type="NCBI Taxonomy" id="2707351"/>
    <lineage>
        <taxon>Bacteria</taxon>
        <taxon>Pseudomonadati</taxon>
        <taxon>Pseudomonadota</taxon>
        <taxon>Gammaproteobacteria</taxon>
        <taxon>Chromatiales</taxon>
        <taxon>Wenzhouxiangellaceae</taxon>
        <taxon>Wenzhouxiangella</taxon>
    </lineage>
</organism>
<reference evidence="5 6" key="1">
    <citation type="submission" date="2020-02" db="EMBL/GenBank/DDBJ databases">
        <authorList>
            <person name="Zhang X.-Y."/>
        </authorList>
    </citation>
    <scope>NUCLEOTIDE SEQUENCE [LARGE SCALE GENOMIC DNA]</scope>
    <source>
        <strain evidence="5 6">C33</strain>
    </source>
</reference>
<feature type="binding site" description="in other chain" evidence="2">
    <location>
        <begin position="290"/>
        <end position="291"/>
    </location>
    <ligand>
        <name>carbamoyl phosphate</name>
        <dbReference type="ChEBI" id="CHEBI:58228"/>
        <note>ligand shared between two neighboring subunits</note>
    </ligand>
</feature>
<dbReference type="PANTHER" id="PTHR45753:SF3">
    <property type="entry name" value="ORNITHINE TRANSCARBAMYLASE, MITOCHONDRIAL"/>
    <property type="match status" value="1"/>
</dbReference>
<comment type="caution">
    <text evidence="5">The sequence shown here is derived from an EMBL/GenBank/DDBJ whole genome shotgun (WGS) entry which is preliminary data.</text>
</comment>
<dbReference type="InterPro" id="IPR006130">
    <property type="entry name" value="Asp/Orn_carbamoylTrfase"/>
</dbReference>
<keyword evidence="6" id="KW-1185">Reference proteome</keyword>
<dbReference type="NCBIfam" id="NF003384">
    <property type="entry name" value="PRK04523.1"/>
    <property type="match status" value="1"/>
</dbReference>
<dbReference type="SUPFAM" id="SSF53671">
    <property type="entry name" value="Aspartate/ornithine carbamoyltransferase"/>
    <property type="match status" value="1"/>
</dbReference>
<dbReference type="UniPathway" id="UPA00068"/>
<evidence type="ECO:0000313" key="6">
    <source>
        <dbReference type="Proteomes" id="UP000484885"/>
    </source>
</evidence>
<protein>
    <recommendedName>
        <fullName evidence="2">N-acetylornithine carbamoyltransferase</fullName>
        <ecNumber evidence="2">2.1.3.9</ecNumber>
    </recommendedName>
    <alternativeName>
        <fullName evidence="2">N-acetyl-L-ornithine transcarbamylase</fullName>
        <shortName evidence="2">AOTCase</shortName>
        <shortName evidence="2">Acetylornithine transcarbamylase</shortName>
    </alternativeName>
</protein>
<comment type="subunit">
    <text evidence="2">Homotrimer.</text>
</comment>
<dbReference type="PANTHER" id="PTHR45753">
    <property type="entry name" value="ORNITHINE CARBAMOYLTRANSFERASE, MITOCHONDRIAL"/>
    <property type="match status" value="1"/>
</dbReference>
<dbReference type="Proteomes" id="UP000484885">
    <property type="component" value="Unassembled WGS sequence"/>
</dbReference>
<dbReference type="PRINTS" id="PR00101">
    <property type="entry name" value="ATCASE"/>
</dbReference>
<dbReference type="RefSeq" id="WP_164208883.1">
    <property type="nucleotide sequence ID" value="NZ_JAAGSC010000023.1"/>
</dbReference>
<evidence type="ECO:0000259" key="4">
    <source>
        <dbReference type="Pfam" id="PF02729"/>
    </source>
</evidence>
<dbReference type="InterPro" id="IPR006132">
    <property type="entry name" value="Asp/Orn_carbamoyltranf_P-bd"/>
</dbReference>
<feature type="binding site" evidence="2">
    <location>
        <position position="291"/>
    </location>
    <ligand>
        <name>N(2)-acetyl-L-ornithine</name>
        <dbReference type="ChEBI" id="CHEBI:57805"/>
    </ligand>
</feature>
<comment type="catalytic activity">
    <reaction evidence="2">
        <text>N(2)-acetyl-L-ornithine + carbamoyl phosphate = N(2)-acetyl-L-citrulline + phosphate + H(+)</text>
        <dbReference type="Rhea" id="RHEA:18609"/>
        <dbReference type="ChEBI" id="CHEBI:15378"/>
        <dbReference type="ChEBI" id="CHEBI:43474"/>
        <dbReference type="ChEBI" id="CHEBI:57805"/>
        <dbReference type="ChEBI" id="CHEBI:58228"/>
        <dbReference type="ChEBI" id="CHEBI:58765"/>
        <dbReference type="EC" id="2.1.3.9"/>
    </reaction>
</comment>
<dbReference type="Pfam" id="PF02729">
    <property type="entry name" value="OTCace_N"/>
    <property type="match status" value="1"/>
</dbReference>
<feature type="binding site" description="in other chain" evidence="2">
    <location>
        <begin position="146"/>
        <end position="149"/>
    </location>
    <ligand>
        <name>carbamoyl phosphate</name>
        <dbReference type="ChEBI" id="CHEBI:58228"/>
        <note>ligand shared between two neighboring subunits</note>
    </ligand>
</feature>
<feature type="binding site" description="in other chain" evidence="2">
    <location>
        <position position="318"/>
    </location>
    <ligand>
        <name>carbamoyl phosphate</name>
        <dbReference type="ChEBI" id="CHEBI:58228"/>
        <note>ligand shared between two neighboring subunits</note>
    </ligand>
</feature>
<keyword evidence="2" id="KW-0055">Arginine biosynthesis</keyword>
<dbReference type="GO" id="GO:0042450">
    <property type="term" value="P:L-arginine biosynthetic process via ornithine"/>
    <property type="evidence" value="ECO:0007669"/>
    <property type="project" value="InterPro"/>
</dbReference>
<proteinExistence type="inferred from homology"/>
<dbReference type="AlphaFoldDB" id="A0A845UUJ0"/>
<feature type="domain" description="Aspartate/ornithine carbamoyltransferase carbamoyl-P binding" evidence="4">
    <location>
        <begin position="2"/>
        <end position="158"/>
    </location>
</feature>
<feature type="binding site" evidence="2">
    <location>
        <position position="75"/>
    </location>
    <ligand>
        <name>carbamoyl phosphate</name>
        <dbReference type="ChEBI" id="CHEBI:58228"/>
        <note>ligand shared between two neighboring subunits</note>
    </ligand>
</feature>
<dbReference type="Pfam" id="PF00185">
    <property type="entry name" value="OTCace"/>
    <property type="match status" value="1"/>
</dbReference>
<feature type="binding site" evidence="2">
    <location>
        <position position="142"/>
    </location>
    <ligand>
        <name>N(2)-acetyl-L-ornithine</name>
        <dbReference type="ChEBI" id="CHEBI:57805"/>
    </ligand>
</feature>
<dbReference type="InterPro" id="IPR036901">
    <property type="entry name" value="Asp/Orn_carbamoylTrfase_sf"/>
</dbReference>
<dbReference type="Gene3D" id="3.40.50.1370">
    <property type="entry name" value="Aspartate/ornithine carbamoyltransferase"/>
    <property type="match status" value="2"/>
</dbReference>
<keyword evidence="2" id="KW-0028">Amino-acid biosynthesis</keyword>
<dbReference type="GO" id="GO:0016597">
    <property type="term" value="F:amino acid binding"/>
    <property type="evidence" value="ECO:0007669"/>
    <property type="project" value="InterPro"/>
</dbReference>
<sequence length="333" mass="37103">MRHFLTTLDWSREELQGLLDSAAELRREPVNHRLAGKAVALLFLNPSLRTRSSFEIGAFQLGAHAVVLEPGKAAWGIEFEPGVVMDGDAEEHITEVAGVLSRYCDAIGLRAFPLFKDWSVDRQDRVIKALAEHASVPVINMETIVHPCQELALMRTLQDHLGQPDGRKFVLTWTWHPRPLNTAVANSALLIASKFGMDITLLIPEPAYLLDEQFMDAGQRQAETAGGSLRVTSDIEEAYTGAEFVYAKSWGALPFYGRPDEESSLRASFRHFMVDGAKMALTNGARFSHCLPLRRNIKASDEVMDADYCVALDEAENRLHVQKALMLKLMDEA</sequence>
<dbReference type="GO" id="GO:0019240">
    <property type="term" value="P:citrulline biosynthetic process"/>
    <property type="evidence" value="ECO:0007669"/>
    <property type="project" value="TreeGrafter"/>
</dbReference>
<comment type="function">
    <text evidence="2">Catalyzes the transfer of the carbamoyl group from carbamoyl phosphate to the delta-amino group of N(2)-acetyl-L-ornithine to produce N(2)-acetyl-L-citrulline. This is a step in an alternative arginine biosynthesis pathway.</text>
</comment>
<dbReference type="EMBL" id="JAAGSC010000023">
    <property type="protein sequence ID" value="NDY94198.1"/>
    <property type="molecule type" value="Genomic_DNA"/>
</dbReference>
<evidence type="ECO:0000256" key="1">
    <source>
        <dbReference type="ARBA" id="ARBA00022679"/>
    </source>
</evidence>
<dbReference type="GO" id="GO:0005737">
    <property type="term" value="C:cytoplasm"/>
    <property type="evidence" value="ECO:0007669"/>
    <property type="project" value="UniProtKB-SubCell"/>
</dbReference>
<dbReference type="PRINTS" id="PR00100">
    <property type="entry name" value="AOTCASE"/>
</dbReference>
<keyword evidence="1 2" id="KW-0808">Transferase</keyword>
<gene>
    <name evidence="2" type="primary">argF'</name>
    <name evidence="5" type="ORF">G3I74_00445</name>
</gene>
<comment type="similarity">
    <text evidence="2">Belongs to the aspartate/ornithine carbamoyltransferase superfamily. AOTCase family.</text>
</comment>
<name>A0A845UUJ0_9GAMM</name>
<accession>A0A845UUJ0</accession>
<comment type="pathway">
    <text evidence="2">Amino-acid biosynthesis; L-arginine biosynthesis.</text>
</comment>
<feature type="binding site" evidence="2">
    <location>
        <position position="248"/>
    </location>
    <ligand>
        <name>N(2)-acetyl-L-ornithine</name>
        <dbReference type="ChEBI" id="CHEBI:57805"/>
    </ligand>
</feature>
<dbReference type="GO" id="GO:0043857">
    <property type="term" value="F:N-acetylornithine carbamoyltransferase activity"/>
    <property type="evidence" value="ECO:0007669"/>
    <property type="project" value="UniProtKB-UniRule"/>
</dbReference>
<feature type="binding site" description="in other chain" evidence="2">
    <location>
        <position position="110"/>
    </location>
    <ligand>
        <name>carbamoyl phosphate</name>
        <dbReference type="ChEBI" id="CHEBI:58228"/>
        <note>ligand shared between two neighboring subunits</note>
    </ligand>
</feature>
<keyword evidence="2" id="KW-0963">Cytoplasm</keyword>
<feature type="binding site" description="in other chain" evidence="2">
    <location>
        <begin position="47"/>
        <end position="50"/>
    </location>
    <ligand>
        <name>carbamoyl phosphate</name>
        <dbReference type="ChEBI" id="CHEBI:58228"/>
        <note>ligand shared between two neighboring subunits</note>
    </ligand>
</feature>
<evidence type="ECO:0000256" key="2">
    <source>
        <dbReference type="HAMAP-Rule" id="MF_02234"/>
    </source>
</evidence>